<evidence type="ECO:0000313" key="1">
    <source>
        <dbReference type="EMBL" id="RGS45588.1"/>
    </source>
</evidence>
<name>A0AA92TK20_9BACT</name>
<protein>
    <submittedName>
        <fullName evidence="1">Uncharacterized protein</fullName>
    </submittedName>
</protein>
<comment type="caution">
    <text evidence="1">The sequence shown here is derived from an EMBL/GenBank/DDBJ whole genome shotgun (WGS) entry which is preliminary data.</text>
</comment>
<dbReference type="AlphaFoldDB" id="A0AA92TK20"/>
<dbReference type="EMBL" id="QRVN01000032">
    <property type="protein sequence ID" value="RGS45588.1"/>
    <property type="molecule type" value="Genomic_DNA"/>
</dbReference>
<reference evidence="1 2" key="1">
    <citation type="submission" date="2018-08" db="EMBL/GenBank/DDBJ databases">
        <title>A genome reference for cultivated species of the human gut microbiota.</title>
        <authorList>
            <person name="Zou Y."/>
            <person name="Xue W."/>
            <person name="Luo G."/>
        </authorList>
    </citation>
    <scope>NUCLEOTIDE SEQUENCE [LARGE SCALE GENOMIC DNA]</scope>
    <source>
        <strain evidence="1 2">AF22-1</strain>
    </source>
</reference>
<proteinExistence type="predicted"/>
<gene>
    <name evidence="1" type="ORF">DWX90_13090</name>
</gene>
<evidence type="ECO:0000313" key="2">
    <source>
        <dbReference type="Proteomes" id="UP000286113"/>
    </source>
</evidence>
<sequence length="182" mass="20915">MLVVHPKDRTTSVLSTLYEGMDANVVSGKCSNKEMEHLLHHVSTQERIMLLGHGSDKGLFYREDDTKDEFDKIIVGHPHAFHLRKHGGNLIGIWCHADKYARTEGLHGFFSGMIISEEQEAVEYGVMATQQEILKSNTIMFGHLRWLLDEDIPLCEIPQRIKNMDAERTSLSVFNYNNFHYI</sequence>
<organism evidence="1 2">
    <name type="scientific">Segatella copri</name>
    <dbReference type="NCBI Taxonomy" id="165179"/>
    <lineage>
        <taxon>Bacteria</taxon>
        <taxon>Pseudomonadati</taxon>
        <taxon>Bacteroidota</taxon>
        <taxon>Bacteroidia</taxon>
        <taxon>Bacteroidales</taxon>
        <taxon>Prevotellaceae</taxon>
        <taxon>Segatella</taxon>
    </lineage>
</organism>
<dbReference type="Proteomes" id="UP000286113">
    <property type="component" value="Unassembled WGS sequence"/>
</dbReference>
<accession>A0AA92TK20</accession>